<sequence length="705" mass="77823">MGSRLHRALRSLCLDTGWKYAVFWKLKHRTRMMLTWEDAYYDNDNPEKNCSSSSADNLHDGHSSHDPLGLAVAKMSYHVYSLGQGVVGQVAVTGRHLWISADKHMNDPGLLFECHDGWKTQFSAGIKTIAVVAVVPYGVVQLGSLDQIAEDLKMVNHIRGVFFELQDPLATSMESSCLSDVTTRTSGSGVSRDCIQNLDRRIDKSGVDFWSSIYSSIEKPDHYPYNFSIPGSYQNQIVEMINTYEGAANLVRGCGIGDNFHLPISRSDAEQQQKHEPSGGIGNTRCEGQSSGFKSLVECLENNNVSLSDKVCCKNSVCDTAHPASNSAMLIAGLPSEVQDSTACNDERDSSCVPELPDMHVCKDTTNVLHMPFRFCAGYELYEALGPAFRKQNTDCGWGAETTETDMAVEMSEEMPDSSLLTANSGTEHLLEAVVANISSEVDKTDKSFVKSESLLKSEKISEPCTSDVGSISSAGYSFDRETLNSLNSSGAYGVRYSKGLSSNSCSRGSEKPQESNKVHKKRARPGESCRPRPRDRQLIQDRIKELRELVPNGSKCSIDSLLERTIKHMIFMQSITKHAEKLNKCTGSKLLEQDPRGRGASVAEQGSSWAVEVGTNSKVCPIVVENINMNGQMLVELLCEECSHFLEIAEAIRSMGLTILKGVTESCGEKTWMRFVVEGQNNRSLHRMDVLWSLMQLLQPKINV</sequence>
<evidence type="ECO:0000313" key="2">
    <source>
        <dbReference type="Proteomes" id="UP001060085"/>
    </source>
</evidence>
<comment type="caution">
    <text evidence="1">The sequence shown here is derived from an EMBL/GenBank/DDBJ whole genome shotgun (WGS) entry which is preliminary data.</text>
</comment>
<organism evidence="1 2">
    <name type="scientific">Catharanthus roseus</name>
    <name type="common">Madagascar periwinkle</name>
    <name type="synonym">Vinca rosea</name>
    <dbReference type="NCBI Taxonomy" id="4058"/>
    <lineage>
        <taxon>Eukaryota</taxon>
        <taxon>Viridiplantae</taxon>
        <taxon>Streptophyta</taxon>
        <taxon>Embryophyta</taxon>
        <taxon>Tracheophyta</taxon>
        <taxon>Spermatophyta</taxon>
        <taxon>Magnoliopsida</taxon>
        <taxon>eudicotyledons</taxon>
        <taxon>Gunneridae</taxon>
        <taxon>Pentapetalae</taxon>
        <taxon>asterids</taxon>
        <taxon>lamiids</taxon>
        <taxon>Gentianales</taxon>
        <taxon>Apocynaceae</taxon>
        <taxon>Rauvolfioideae</taxon>
        <taxon>Vinceae</taxon>
        <taxon>Catharanthinae</taxon>
        <taxon>Catharanthus</taxon>
    </lineage>
</organism>
<protein>
    <submittedName>
        <fullName evidence="1">Uncharacterized protein</fullName>
    </submittedName>
</protein>
<dbReference type="EMBL" id="CM044701">
    <property type="protein sequence ID" value="KAI5680111.1"/>
    <property type="molecule type" value="Genomic_DNA"/>
</dbReference>
<dbReference type="Proteomes" id="UP001060085">
    <property type="component" value="Linkage Group LG01"/>
</dbReference>
<name>A0ACC0C5P3_CATRO</name>
<proteinExistence type="predicted"/>
<reference evidence="2" key="1">
    <citation type="journal article" date="2023" name="Nat. Plants">
        <title>Single-cell RNA sequencing provides a high-resolution roadmap for understanding the multicellular compartmentation of specialized metabolism.</title>
        <authorList>
            <person name="Sun S."/>
            <person name="Shen X."/>
            <person name="Li Y."/>
            <person name="Li Y."/>
            <person name="Wang S."/>
            <person name="Li R."/>
            <person name="Zhang H."/>
            <person name="Shen G."/>
            <person name="Guo B."/>
            <person name="Wei J."/>
            <person name="Xu J."/>
            <person name="St-Pierre B."/>
            <person name="Chen S."/>
            <person name="Sun C."/>
        </authorList>
    </citation>
    <scope>NUCLEOTIDE SEQUENCE [LARGE SCALE GENOMIC DNA]</scope>
</reference>
<gene>
    <name evidence="1" type="ORF">M9H77_01338</name>
</gene>
<accession>A0ACC0C5P3</accession>
<keyword evidence="2" id="KW-1185">Reference proteome</keyword>
<evidence type="ECO:0000313" key="1">
    <source>
        <dbReference type="EMBL" id="KAI5680111.1"/>
    </source>
</evidence>